<gene>
    <name evidence="1" type="ORF">ENR15_14310</name>
</gene>
<dbReference type="AlphaFoldDB" id="A0A7C3ZLE2"/>
<proteinExistence type="predicted"/>
<reference evidence="1" key="1">
    <citation type="journal article" date="2020" name="mSystems">
        <title>Genome- and Community-Level Interaction Insights into Carbon Utilization and Element Cycling Functions of Hydrothermarchaeota in Hydrothermal Sediment.</title>
        <authorList>
            <person name="Zhou Z."/>
            <person name="Liu Y."/>
            <person name="Xu W."/>
            <person name="Pan J."/>
            <person name="Luo Z.H."/>
            <person name="Li M."/>
        </authorList>
    </citation>
    <scope>NUCLEOTIDE SEQUENCE [LARGE SCALE GENOMIC DNA]</scope>
    <source>
        <strain evidence="1">SpSt-374</strain>
    </source>
</reference>
<accession>A0A7C3ZLE2</accession>
<evidence type="ECO:0000313" key="1">
    <source>
        <dbReference type="EMBL" id="HGG01782.1"/>
    </source>
</evidence>
<name>A0A7C3ZLE2_9CYAN</name>
<comment type="caution">
    <text evidence="1">The sequence shown here is derived from an EMBL/GenBank/DDBJ whole genome shotgun (WGS) entry which is preliminary data.</text>
</comment>
<dbReference type="EMBL" id="DSPX01000143">
    <property type="protein sequence ID" value="HGG01782.1"/>
    <property type="molecule type" value="Genomic_DNA"/>
</dbReference>
<sequence>MRGWGKIGIVSPTRCVAMDEQRVQTYLSLIQQLLACPSGEGQAAFDGTLANRHQIKSFLDCCE</sequence>
<protein>
    <submittedName>
        <fullName evidence="1">Uncharacterized protein</fullName>
    </submittedName>
</protein>
<organism evidence="1">
    <name type="scientific">Planktothricoides sp. SpSt-374</name>
    <dbReference type="NCBI Taxonomy" id="2282167"/>
    <lineage>
        <taxon>Bacteria</taxon>
        <taxon>Bacillati</taxon>
        <taxon>Cyanobacteriota</taxon>
        <taxon>Cyanophyceae</taxon>
        <taxon>Oscillatoriophycideae</taxon>
        <taxon>Oscillatoriales</taxon>
        <taxon>Oscillatoriaceae</taxon>
        <taxon>Planktothricoides</taxon>
    </lineage>
</organism>